<evidence type="ECO:0000256" key="1">
    <source>
        <dbReference type="PROSITE-ProRule" id="PRU00169"/>
    </source>
</evidence>
<accession>A0A0P9DA42</accession>
<gene>
    <name evidence="3" type="ORF">SE17_15285</name>
</gene>
<dbReference type="Proteomes" id="UP000050509">
    <property type="component" value="Unassembled WGS sequence"/>
</dbReference>
<dbReference type="Gene3D" id="3.40.50.2300">
    <property type="match status" value="1"/>
</dbReference>
<proteinExistence type="predicted"/>
<reference evidence="3 4" key="1">
    <citation type="submission" date="2015-09" db="EMBL/GenBank/DDBJ databases">
        <title>Draft genome sequence of Kouleothrix aurantiaca JCM 19913.</title>
        <authorList>
            <person name="Hemp J."/>
        </authorList>
    </citation>
    <scope>NUCLEOTIDE SEQUENCE [LARGE SCALE GENOMIC DNA]</scope>
    <source>
        <strain evidence="3 4">COM-B</strain>
    </source>
</reference>
<dbReference type="EMBL" id="LJCR01000533">
    <property type="protein sequence ID" value="KPV52480.1"/>
    <property type="molecule type" value="Genomic_DNA"/>
</dbReference>
<feature type="domain" description="Response regulatory" evidence="2">
    <location>
        <begin position="6"/>
        <end position="129"/>
    </location>
</feature>
<comment type="caution">
    <text evidence="3">The sequence shown here is derived from an EMBL/GenBank/DDBJ whole genome shotgun (WGS) entry which is preliminary data.</text>
</comment>
<evidence type="ECO:0000259" key="2">
    <source>
        <dbReference type="PROSITE" id="PS50110"/>
    </source>
</evidence>
<dbReference type="GO" id="GO:0000160">
    <property type="term" value="P:phosphorelay signal transduction system"/>
    <property type="evidence" value="ECO:0007669"/>
    <property type="project" value="InterPro"/>
</dbReference>
<dbReference type="PROSITE" id="PS50110">
    <property type="entry name" value="RESPONSE_REGULATORY"/>
    <property type="match status" value="1"/>
</dbReference>
<keyword evidence="4" id="KW-1185">Reference proteome</keyword>
<comment type="caution">
    <text evidence="1">Lacks conserved residue(s) required for the propagation of feature annotation.</text>
</comment>
<evidence type="ECO:0000313" key="3">
    <source>
        <dbReference type="EMBL" id="KPV52480.1"/>
    </source>
</evidence>
<dbReference type="AlphaFoldDB" id="A0A0P9DA42"/>
<dbReference type="InterPro" id="IPR001789">
    <property type="entry name" value="Sig_transdc_resp-reg_receiver"/>
</dbReference>
<name>A0A0P9DA42_9CHLR</name>
<dbReference type="SUPFAM" id="SSF52172">
    <property type="entry name" value="CheY-like"/>
    <property type="match status" value="1"/>
</dbReference>
<evidence type="ECO:0000313" key="4">
    <source>
        <dbReference type="Proteomes" id="UP000050509"/>
    </source>
</evidence>
<organism evidence="3 4">
    <name type="scientific">Kouleothrix aurantiaca</name>
    <dbReference type="NCBI Taxonomy" id="186479"/>
    <lineage>
        <taxon>Bacteria</taxon>
        <taxon>Bacillati</taxon>
        <taxon>Chloroflexota</taxon>
        <taxon>Chloroflexia</taxon>
        <taxon>Chloroflexales</taxon>
        <taxon>Roseiflexineae</taxon>
        <taxon>Roseiflexaceae</taxon>
        <taxon>Kouleothrix</taxon>
    </lineage>
</organism>
<protein>
    <recommendedName>
        <fullName evidence="2">Response regulatory domain-containing protein</fullName>
    </recommendedName>
</protein>
<sequence>MHDNSLILIVEDNPELGARLTRDVRRYGGAEAAELVQEYDEAIARLLNEPAPHAVVMEYRMRAHTGVDLALWMAAQPRLADTHRVLYTATPRALIAQNPALAGHSLDMLFALVVPKGAGSGPRVLAAALSTLPRQVAAGEED</sequence>
<dbReference type="InterPro" id="IPR011006">
    <property type="entry name" value="CheY-like_superfamily"/>
</dbReference>